<reference evidence="1 2" key="2">
    <citation type="journal article" date="2022" name="Mol. Ecol. Resour.">
        <title>The genomes of chicory, endive, great burdock and yacon provide insights into Asteraceae paleo-polyploidization history and plant inulin production.</title>
        <authorList>
            <person name="Fan W."/>
            <person name="Wang S."/>
            <person name="Wang H."/>
            <person name="Wang A."/>
            <person name="Jiang F."/>
            <person name="Liu H."/>
            <person name="Zhao H."/>
            <person name="Xu D."/>
            <person name="Zhang Y."/>
        </authorList>
    </citation>
    <scope>NUCLEOTIDE SEQUENCE [LARGE SCALE GENOMIC DNA]</scope>
    <source>
        <strain evidence="2">cv. Yunnan</strain>
        <tissue evidence="1">Leaves</tissue>
    </source>
</reference>
<evidence type="ECO:0000313" key="1">
    <source>
        <dbReference type="EMBL" id="KAI3807698.1"/>
    </source>
</evidence>
<gene>
    <name evidence="1" type="ORF">L1987_23632</name>
</gene>
<reference evidence="2" key="1">
    <citation type="journal article" date="2022" name="Mol. Ecol. Resour.">
        <title>The genomes of chicory, endive, great burdock and yacon provide insights into Asteraceae palaeo-polyploidization history and plant inulin production.</title>
        <authorList>
            <person name="Fan W."/>
            <person name="Wang S."/>
            <person name="Wang H."/>
            <person name="Wang A."/>
            <person name="Jiang F."/>
            <person name="Liu H."/>
            <person name="Zhao H."/>
            <person name="Xu D."/>
            <person name="Zhang Y."/>
        </authorList>
    </citation>
    <scope>NUCLEOTIDE SEQUENCE [LARGE SCALE GENOMIC DNA]</scope>
    <source>
        <strain evidence="2">cv. Yunnan</strain>
    </source>
</reference>
<name>A0ACB9IHF1_9ASTR</name>
<proteinExistence type="predicted"/>
<protein>
    <submittedName>
        <fullName evidence="1">Uncharacterized protein</fullName>
    </submittedName>
</protein>
<evidence type="ECO:0000313" key="2">
    <source>
        <dbReference type="Proteomes" id="UP001056120"/>
    </source>
</evidence>
<keyword evidence="2" id="KW-1185">Reference proteome</keyword>
<dbReference type="Proteomes" id="UP001056120">
    <property type="component" value="Linkage Group LG08"/>
</dbReference>
<sequence>MTLEDFFTLNELENGLTTPDRVNKLIAVIQSEKDVEVNSFGHSFGQTTQQWSKVATIIAATENKDCLDHFIQLNGLIFIDKWLKDAQKLKNDDENGLLEELIVSLLRALEKLQIDDKRLFSSAIMKTVQDLVANNYHTVREKAKELCDNWKPIQDKNKIPQDAKNSDTMESRPPDNSMDSDTKNQEPLDRVDPSSKSTDGDDNGESSSKSGVGKSDVKNEIEINFEDKTDLLEISTVSSPSEQIASIADVDNSLESCIKADVLSDKDDDMADDGEDLKTSSNSDRDNEAGNKIVGVQSNGNSENGSNFLKLSKNSKKSDMELDYGMINPLDIARQVAIEVEREVDSRERSCSTSDSKNGQEIQSQSQNRPVGGSDKEVAPEPVKDAETLVSQISEVAQESELDTGRPFSGFDLNQEACSEDPGTHNNSKQRSGFHDFDLNVAEGGQEDKMVIIPGLPSGEESSVANPRKPERLQWDLNSIGDDQNRWQSPYHASSSSSSLSSSSSSKQPILRNIDLNLDDQPNGEDSVISIFGARVELKRNDHKPQLEPKFDFNFGRPLDASMGYGHHNGMFFTMPMYGSSSSSHGMPMPTPMPYMVDLRGTPFAPQMMGSQQPSPFLMTMAAAGAPSGASGLGPPPPPQHNFDLNTGLMINGGLRQFFPQSVNEQASSSSVLGKRHEPGSNWQFFSG</sequence>
<comment type="caution">
    <text evidence="1">The sequence shown here is derived from an EMBL/GenBank/DDBJ whole genome shotgun (WGS) entry which is preliminary data.</text>
</comment>
<accession>A0ACB9IHF1</accession>
<dbReference type="EMBL" id="CM042025">
    <property type="protein sequence ID" value="KAI3807698.1"/>
    <property type="molecule type" value="Genomic_DNA"/>
</dbReference>
<organism evidence="1 2">
    <name type="scientific">Smallanthus sonchifolius</name>
    <dbReference type="NCBI Taxonomy" id="185202"/>
    <lineage>
        <taxon>Eukaryota</taxon>
        <taxon>Viridiplantae</taxon>
        <taxon>Streptophyta</taxon>
        <taxon>Embryophyta</taxon>
        <taxon>Tracheophyta</taxon>
        <taxon>Spermatophyta</taxon>
        <taxon>Magnoliopsida</taxon>
        <taxon>eudicotyledons</taxon>
        <taxon>Gunneridae</taxon>
        <taxon>Pentapetalae</taxon>
        <taxon>asterids</taxon>
        <taxon>campanulids</taxon>
        <taxon>Asterales</taxon>
        <taxon>Asteraceae</taxon>
        <taxon>Asteroideae</taxon>
        <taxon>Heliantheae alliance</taxon>
        <taxon>Millerieae</taxon>
        <taxon>Smallanthus</taxon>
    </lineage>
</organism>